<proteinExistence type="predicted"/>
<dbReference type="PANTHER" id="PTHR40261:SF1">
    <property type="entry name" value="RIESKE DOMAIN-CONTAINING PROTEIN"/>
    <property type="match status" value="1"/>
</dbReference>
<dbReference type="SUPFAM" id="SSF50022">
    <property type="entry name" value="ISP domain"/>
    <property type="match status" value="1"/>
</dbReference>
<dbReference type="Pfam" id="PF00355">
    <property type="entry name" value="Rieske"/>
    <property type="match status" value="1"/>
</dbReference>
<name>A4TWZ8_9PROT</name>
<dbReference type="PANTHER" id="PTHR40261">
    <property type="match status" value="1"/>
</dbReference>
<dbReference type="AlphaFoldDB" id="A4TWZ8"/>
<accession>A4TWZ8</accession>
<gene>
    <name evidence="6" type="ORF">MGR_0652</name>
</gene>
<dbReference type="CDD" id="cd03467">
    <property type="entry name" value="Rieske"/>
    <property type="match status" value="1"/>
</dbReference>
<protein>
    <submittedName>
        <fullName evidence="6">Rieske [2Fe-2S] region</fullName>
    </submittedName>
</protein>
<evidence type="ECO:0000259" key="5">
    <source>
        <dbReference type="PROSITE" id="PS51296"/>
    </source>
</evidence>
<evidence type="ECO:0000256" key="3">
    <source>
        <dbReference type="ARBA" id="ARBA00023004"/>
    </source>
</evidence>
<keyword evidence="3" id="KW-0408">Iron</keyword>
<reference evidence="6" key="1">
    <citation type="journal article" date="2007" name="J. Bacteriol.">
        <title>Comparative genome analysis of four magnetotactic bacteria reveals a complex set of group-specific genes implicated in magnetosome biomineralization and function.</title>
        <authorList>
            <person name="Richter M."/>
            <person name="Kube M."/>
            <person name="Bazylinski D.A."/>
            <person name="Lombardot T."/>
            <person name="Gloeckner F.O."/>
            <person name="Reinhardt R."/>
            <person name="Schueler D."/>
        </authorList>
    </citation>
    <scope>NUCLEOTIDE SEQUENCE</scope>
    <source>
        <strain evidence="6">MSR-1</strain>
    </source>
</reference>
<keyword evidence="2" id="KW-0479">Metal-binding</keyword>
<evidence type="ECO:0000256" key="1">
    <source>
        <dbReference type="ARBA" id="ARBA00022714"/>
    </source>
</evidence>
<dbReference type="RefSeq" id="WP_234016197.1">
    <property type="nucleotide sequence ID" value="NZ_CP027527.1"/>
</dbReference>
<evidence type="ECO:0000256" key="2">
    <source>
        <dbReference type="ARBA" id="ARBA00022723"/>
    </source>
</evidence>
<dbReference type="EMBL" id="CU459003">
    <property type="protein sequence ID" value="CAM75155.1"/>
    <property type="molecule type" value="Genomic_DNA"/>
</dbReference>
<dbReference type="InterPro" id="IPR036922">
    <property type="entry name" value="Rieske_2Fe-2S_sf"/>
</dbReference>
<feature type="domain" description="Rieske" evidence="5">
    <location>
        <begin position="1"/>
        <end position="107"/>
    </location>
</feature>
<dbReference type="GO" id="GO:0051537">
    <property type="term" value="F:2 iron, 2 sulfur cluster binding"/>
    <property type="evidence" value="ECO:0007669"/>
    <property type="project" value="UniProtKB-KW"/>
</dbReference>
<dbReference type="InterPro" id="IPR017941">
    <property type="entry name" value="Rieske_2Fe-2S"/>
</dbReference>
<sequence>MILCRLDDLTDPGAKGPFVVDLNGERKQVFVVRYDGQVRGYLNSCPHVGAPLEMDRDKFLDLTGSEIICAVHAARFDPLTGDCTWGPCRGRRLVPVALTIEDGAVILANSPNLS</sequence>
<dbReference type="Gene3D" id="2.102.10.10">
    <property type="entry name" value="Rieske [2Fe-2S] iron-sulphur domain"/>
    <property type="match status" value="1"/>
</dbReference>
<evidence type="ECO:0000256" key="4">
    <source>
        <dbReference type="ARBA" id="ARBA00023014"/>
    </source>
</evidence>
<keyword evidence="4" id="KW-0411">Iron-sulfur</keyword>
<organism evidence="6">
    <name type="scientific">Magnetospirillum gryphiswaldense</name>
    <dbReference type="NCBI Taxonomy" id="55518"/>
    <lineage>
        <taxon>Bacteria</taxon>
        <taxon>Pseudomonadati</taxon>
        <taxon>Pseudomonadota</taxon>
        <taxon>Alphaproteobacteria</taxon>
        <taxon>Rhodospirillales</taxon>
        <taxon>Rhodospirillaceae</taxon>
        <taxon>Magnetospirillum</taxon>
    </lineage>
</organism>
<keyword evidence="1" id="KW-0001">2Fe-2S</keyword>
<evidence type="ECO:0000313" key="6">
    <source>
        <dbReference type="EMBL" id="CAM75155.1"/>
    </source>
</evidence>
<dbReference type="PROSITE" id="PS51296">
    <property type="entry name" value="RIESKE"/>
    <property type="match status" value="1"/>
</dbReference>
<dbReference type="GO" id="GO:0046872">
    <property type="term" value="F:metal ion binding"/>
    <property type="evidence" value="ECO:0007669"/>
    <property type="project" value="UniProtKB-KW"/>
</dbReference>